<name>A0AAV9WGY8_9PEZI</name>
<proteinExistence type="predicted"/>
<feature type="domain" description="Clr5" evidence="1">
    <location>
        <begin position="27"/>
        <end position="71"/>
    </location>
</feature>
<protein>
    <recommendedName>
        <fullName evidence="1">Clr5 domain-containing protein</fullName>
    </recommendedName>
</protein>
<dbReference type="AlphaFoldDB" id="A0AAV9WGY8"/>
<dbReference type="EMBL" id="JAVHJL010000003">
    <property type="protein sequence ID" value="KAK6507696.1"/>
    <property type="molecule type" value="Genomic_DNA"/>
</dbReference>
<dbReference type="Gene3D" id="1.25.40.20">
    <property type="entry name" value="Ankyrin repeat-containing domain"/>
    <property type="match status" value="1"/>
</dbReference>
<dbReference type="InterPro" id="IPR036770">
    <property type="entry name" value="Ankyrin_rpt-contain_sf"/>
</dbReference>
<dbReference type="SUPFAM" id="SSF48403">
    <property type="entry name" value="Ankyrin repeat"/>
    <property type="match status" value="1"/>
</dbReference>
<organism evidence="2 3">
    <name type="scientific">Arthrobotrys musiformis</name>
    <dbReference type="NCBI Taxonomy" id="47236"/>
    <lineage>
        <taxon>Eukaryota</taxon>
        <taxon>Fungi</taxon>
        <taxon>Dikarya</taxon>
        <taxon>Ascomycota</taxon>
        <taxon>Pezizomycotina</taxon>
        <taxon>Orbiliomycetes</taxon>
        <taxon>Orbiliales</taxon>
        <taxon>Orbiliaceae</taxon>
        <taxon>Arthrobotrys</taxon>
    </lineage>
</organism>
<comment type="caution">
    <text evidence="2">The sequence shown here is derived from an EMBL/GenBank/DDBJ whole genome shotgun (WGS) entry which is preliminary data.</text>
</comment>
<evidence type="ECO:0000313" key="2">
    <source>
        <dbReference type="EMBL" id="KAK6507696.1"/>
    </source>
</evidence>
<keyword evidence="3" id="KW-1185">Reference proteome</keyword>
<sequence length="1025" mass="117092">MESEPPHAKRPRKRAPRCKELDNPLIRKEIEFRYGVEGRKLDDVVEEINRAYGLKATKYQYRDRLNKWGCRQRLNHGEYEEVHRAISAREALQMKSKVILNGITEIPERRLQRWISRNTTFTGQLFSKVGQISPSRSNTELQVTSKMPNRSKTLELVRTPSPNPETYLLPVIKKTISVYYPHTPIGRLQSYLEQTLPEYLRNSHDSSSALNQVDKHGFRVHFRKLLSIESPSILATCSALALFFYLRKDDENFKFVVDRYPHLNRGLYYYIHECTKDNRARDCKPRPKHLPQRDERDIVSEISKANLAPQSVEEAYDLLVACKCILGDLGVFYRLWDPQKISAREIDSYSGGKGLFARLEDAPLHSKTPALLKALLRCGFSRYKFVIFFRAIILGDWSRIQVLCENLGIELLASNPGAELPRNENAAYKCIGLTAHSYSEPTNFWEFVDKAVFYRILVKYGADIFLSLIFSRHKSQRKVGGGPKILALAHASCVNPRFTRYAVEIIQWKFSISAKEAALMMMDGISFIDYSKDPNNTISKHGFGLNAFGSTDLDPVSAIEELFSFGIDPNETRLWNISIWEELVLLDMRHYERNSEQKTTRNIFKKLLDYGAALDQELKRDRESIQRSYVYAIFLEENVLIEYLKTNMPLTIAFGLADKWTFCLLMERLTTPHRVCDWVASEDSSGIHPEFIRALQDQNRELVEKLWEDRTFDLGVMAALEKSDVSTAKNIILTYSRQLQLDSLFLRVVKFYERIQGPLPICGYEILTLLLDLLEGSLYQSTRDCGFGYAVFCQPYLHDAIKRSDVQLLKLLIDFYFTQSRTMDPQIKGPERCRQLYKDGAFLLDSAAQSSLVCLKYLISQGSHIDEFRKWGSYSDKVDPTLSEAGSETNLTRTHSMIRTALFGAIIGGNMENISYVLSEGANIYAPCGYKSSAVEFAISEGRIDALALILEAVPNSYPLALGLAESPRYKDEYTAQYVRDWKPADLSTSAPPWSGYETSTSGDGRLIDVTEQGLGIDPTMVVDV</sequence>
<reference evidence="2 3" key="1">
    <citation type="submission" date="2023-08" db="EMBL/GenBank/DDBJ databases">
        <authorList>
            <person name="Palmer J.M."/>
        </authorList>
    </citation>
    <scope>NUCLEOTIDE SEQUENCE [LARGE SCALE GENOMIC DNA]</scope>
    <source>
        <strain evidence="2 3">TWF481</strain>
    </source>
</reference>
<dbReference type="InterPro" id="IPR025676">
    <property type="entry name" value="Clr5_dom"/>
</dbReference>
<dbReference type="Pfam" id="PF14420">
    <property type="entry name" value="Clr5"/>
    <property type="match status" value="1"/>
</dbReference>
<evidence type="ECO:0000259" key="1">
    <source>
        <dbReference type="Pfam" id="PF14420"/>
    </source>
</evidence>
<dbReference type="Proteomes" id="UP001370758">
    <property type="component" value="Unassembled WGS sequence"/>
</dbReference>
<gene>
    <name evidence="2" type="ORF">TWF481_006119</name>
</gene>
<evidence type="ECO:0000313" key="3">
    <source>
        <dbReference type="Proteomes" id="UP001370758"/>
    </source>
</evidence>
<accession>A0AAV9WGY8</accession>